<feature type="region of interest" description="Disordered" evidence="1">
    <location>
        <begin position="1"/>
        <end position="22"/>
    </location>
</feature>
<name>A0AAW0T7A7_SCYPA</name>
<reference evidence="2 3" key="1">
    <citation type="submission" date="2023-03" db="EMBL/GenBank/DDBJ databases">
        <title>High-quality genome of Scylla paramamosain provides insights in environmental adaptation.</title>
        <authorList>
            <person name="Zhang L."/>
        </authorList>
    </citation>
    <scope>NUCLEOTIDE SEQUENCE [LARGE SCALE GENOMIC DNA]</scope>
    <source>
        <strain evidence="2">LZ_2023a</strain>
        <tissue evidence="2">Muscle</tissue>
    </source>
</reference>
<sequence>MYAPTPGEDEEEDKEEEGITQLTPRIARSVDDGAAIVETDLYKVMEAPFKAKRVWDDIINVKLEWFMLIAVLVLFLDDKKNKFTATLLKDDTAEENVPVLLTNVVESLPPWLLVQEWTRSNLYNWPEELSEETESPSGNRVTLESALVSSLVDRFIICRPGEDHPILLFASDSNRTLRHRISSTKAEFLKSILNELKNEAMYGTQWLIKERGKESSSGSRIPATPVEPGLRWKAGAAGEATLHSSGRSV</sequence>
<gene>
    <name evidence="2" type="ORF">O3P69_019083</name>
</gene>
<evidence type="ECO:0000313" key="3">
    <source>
        <dbReference type="Proteomes" id="UP001487740"/>
    </source>
</evidence>
<dbReference type="AlphaFoldDB" id="A0AAW0T7A7"/>
<dbReference type="Proteomes" id="UP001487740">
    <property type="component" value="Unassembled WGS sequence"/>
</dbReference>
<protein>
    <submittedName>
        <fullName evidence="2">Uncharacterized protein</fullName>
    </submittedName>
</protein>
<proteinExistence type="predicted"/>
<feature type="region of interest" description="Disordered" evidence="1">
    <location>
        <begin position="213"/>
        <end position="249"/>
    </location>
</feature>
<comment type="caution">
    <text evidence="2">The sequence shown here is derived from an EMBL/GenBank/DDBJ whole genome shotgun (WGS) entry which is preliminary data.</text>
</comment>
<organism evidence="2 3">
    <name type="scientific">Scylla paramamosain</name>
    <name type="common">Mud crab</name>
    <dbReference type="NCBI Taxonomy" id="85552"/>
    <lineage>
        <taxon>Eukaryota</taxon>
        <taxon>Metazoa</taxon>
        <taxon>Ecdysozoa</taxon>
        <taxon>Arthropoda</taxon>
        <taxon>Crustacea</taxon>
        <taxon>Multicrustacea</taxon>
        <taxon>Malacostraca</taxon>
        <taxon>Eumalacostraca</taxon>
        <taxon>Eucarida</taxon>
        <taxon>Decapoda</taxon>
        <taxon>Pleocyemata</taxon>
        <taxon>Brachyura</taxon>
        <taxon>Eubrachyura</taxon>
        <taxon>Portunoidea</taxon>
        <taxon>Portunidae</taxon>
        <taxon>Portuninae</taxon>
        <taxon>Scylla</taxon>
    </lineage>
</organism>
<dbReference type="EMBL" id="JARAKH010000037">
    <property type="protein sequence ID" value="KAK8383443.1"/>
    <property type="molecule type" value="Genomic_DNA"/>
</dbReference>
<evidence type="ECO:0000313" key="2">
    <source>
        <dbReference type="EMBL" id="KAK8383443.1"/>
    </source>
</evidence>
<feature type="compositionally biased region" description="Acidic residues" evidence="1">
    <location>
        <begin position="7"/>
        <end position="18"/>
    </location>
</feature>
<accession>A0AAW0T7A7</accession>
<keyword evidence="3" id="KW-1185">Reference proteome</keyword>
<evidence type="ECO:0000256" key="1">
    <source>
        <dbReference type="SAM" id="MobiDB-lite"/>
    </source>
</evidence>